<dbReference type="OrthoDB" id="77656at2759"/>
<dbReference type="InterPro" id="IPR037485">
    <property type="entry name" value="PEX22"/>
</dbReference>
<dbReference type="Proteomes" id="UP001055439">
    <property type="component" value="Chromosome 7"/>
</dbReference>
<accession>A0A9E7GPV8</accession>
<sequence>MLAFFLISVGAVAVFLSLKPTGPAGGVEADGFPSAALQFDTFVLFLVGVAMLFVRVWVADGPPERLASVRAVAVAAARVVGVPRRARYARGSRFVGPSEGTQFYASKATVTSLLADGLYAGHGFLRGPHRWSRTVGAAFPVTVLSPIKSGSSELKESEARAQYMAESTSQSSDPAKGEELRDLVQRFMASLAEFSRRLPFDVDLQKLCSITTLAALAITLAFAWKLLRTPPEQQRRQRRRPSSSPNLSINNLHSDTSLQSSEVCSSSGDSRAQCAVNEFFQPVELALEQLVRHKLNEGRKVTCRLLGVVLDETTPEELQKQATVRSSVLEVLLQIAKFCDVYLMERVLDDESGERVLSALDDSGVFTAGGLIRDKVLFCGTENGRISFVRQLEPDWHVDTNAEIIHQLTRFIKYLLHVTPDRPQNTASNVFISTSLEQFFGDLDQR</sequence>
<feature type="compositionally biased region" description="Polar residues" evidence="1">
    <location>
        <begin position="253"/>
        <end position="264"/>
    </location>
</feature>
<protein>
    <submittedName>
        <fullName evidence="4">Peroxisome biogenesis protein 22-like</fullName>
    </submittedName>
</protein>
<feature type="signal peptide" evidence="3">
    <location>
        <begin position="1"/>
        <end position="17"/>
    </location>
</feature>
<evidence type="ECO:0000256" key="3">
    <source>
        <dbReference type="SAM" id="SignalP"/>
    </source>
</evidence>
<keyword evidence="2" id="KW-0812">Transmembrane</keyword>
<keyword evidence="2" id="KW-1133">Transmembrane helix</keyword>
<dbReference type="Pfam" id="PF22978">
    <property type="entry name" value="HAD_Pex22"/>
    <property type="match status" value="1"/>
</dbReference>
<dbReference type="AlphaFoldDB" id="A0A9E7GPV8"/>
<dbReference type="PANTHER" id="PTHR34126:SF9">
    <property type="entry name" value="OS04G0629000 PROTEIN"/>
    <property type="match status" value="1"/>
</dbReference>
<name>A0A9E7GPV8_9LILI</name>
<evidence type="ECO:0000313" key="5">
    <source>
        <dbReference type="Proteomes" id="UP001055439"/>
    </source>
</evidence>
<feature type="region of interest" description="Disordered" evidence="1">
    <location>
        <begin position="231"/>
        <end position="264"/>
    </location>
</feature>
<dbReference type="EMBL" id="CP097509">
    <property type="protein sequence ID" value="URE18880.1"/>
    <property type="molecule type" value="Genomic_DNA"/>
</dbReference>
<keyword evidence="5" id="KW-1185">Reference proteome</keyword>
<gene>
    <name evidence="4" type="ORF">MUK42_10935</name>
</gene>
<keyword evidence="2" id="KW-0472">Membrane</keyword>
<feature type="compositionally biased region" description="Low complexity" evidence="1">
    <location>
        <begin position="242"/>
        <end position="252"/>
    </location>
</feature>
<proteinExistence type="predicted"/>
<reference evidence="4" key="1">
    <citation type="submission" date="2022-05" db="EMBL/GenBank/DDBJ databases">
        <title>The Musa troglodytarum L. genome provides insights into the mechanism of non-climacteric behaviour and enrichment of carotenoids.</title>
        <authorList>
            <person name="Wang J."/>
        </authorList>
    </citation>
    <scope>NUCLEOTIDE SEQUENCE</scope>
    <source>
        <tissue evidence="4">Leaf</tissue>
    </source>
</reference>
<feature type="transmembrane region" description="Helical" evidence="2">
    <location>
        <begin position="39"/>
        <end position="58"/>
    </location>
</feature>
<evidence type="ECO:0000256" key="1">
    <source>
        <dbReference type="SAM" id="MobiDB-lite"/>
    </source>
</evidence>
<organism evidence="4 5">
    <name type="scientific">Musa troglodytarum</name>
    <name type="common">fe'i banana</name>
    <dbReference type="NCBI Taxonomy" id="320322"/>
    <lineage>
        <taxon>Eukaryota</taxon>
        <taxon>Viridiplantae</taxon>
        <taxon>Streptophyta</taxon>
        <taxon>Embryophyta</taxon>
        <taxon>Tracheophyta</taxon>
        <taxon>Spermatophyta</taxon>
        <taxon>Magnoliopsida</taxon>
        <taxon>Liliopsida</taxon>
        <taxon>Zingiberales</taxon>
        <taxon>Musaceae</taxon>
        <taxon>Musa</taxon>
    </lineage>
</organism>
<evidence type="ECO:0000313" key="4">
    <source>
        <dbReference type="EMBL" id="URE18880.1"/>
    </source>
</evidence>
<dbReference type="EMBL" id="CP097509">
    <property type="protein sequence ID" value="URE18882.1"/>
    <property type="molecule type" value="Genomic_DNA"/>
</dbReference>
<feature type="chain" id="PRO_5040097979" evidence="3">
    <location>
        <begin position="18"/>
        <end position="446"/>
    </location>
</feature>
<dbReference type="PANTHER" id="PTHR34126">
    <property type="entry name" value="PEROXISOME BIOGENESIS PROTEIN 22"/>
    <property type="match status" value="1"/>
</dbReference>
<dbReference type="GO" id="GO:0007031">
    <property type="term" value="P:peroxisome organization"/>
    <property type="evidence" value="ECO:0007669"/>
    <property type="project" value="InterPro"/>
</dbReference>
<evidence type="ECO:0000256" key="2">
    <source>
        <dbReference type="SAM" id="Phobius"/>
    </source>
</evidence>
<feature type="transmembrane region" description="Helical" evidence="2">
    <location>
        <begin position="207"/>
        <end position="227"/>
    </location>
</feature>
<keyword evidence="3" id="KW-0732">Signal</keyword>